<name>A0A3G2L1T8_9FLAO</name>
<feature type="chain" id="PRO_5018103763" description="Lipoprotein" evidence="2">
    <location>
        <begin position="22"/>
        <end position="68"/>
    </location>
</feature>
<organism evidence="3 4">
    <name type="scientific">Euzebyella marina</name>
    <dbReference type="NCBI Taxonomy" id="1761453"/>
    <lineage>
        <taxon>Bacteria</taxon>
        <taxon>Pseudomonadati</taxon>
        <taxon>Bacteroidota</taxon>
        <taxon>Flavobacteriia</taxon>
        <taxon>Flavobacteriales</taxon>
        <taxon>Flavobacteriaceae</taxon>
        <taxon>Euzebyella</taxon>
    </lineage>
</organism>
<accession>A0A3G2L1T8</accession>
<keyword evidence="2" id="KW-0732">Signal</keyword>
<protein>
    <recommendedName>
        <fullName evidence="5">Lipoprotein</fullName>
    </recommendedName>
</protein>
<sequence length="68" mass="7683">MKTKVLKLVAAYLFISFCLNACSKEQELFVDCLYGLDCPYEDEDSIKGENSIEDTTSTDFDQSKENGQ</sequence>
<reference evidence="3 4" key="1">
    <citation type="submission" date="2018-08" db="EMBL/GenBank/DDBJ databases">
        <title>The reduced genetic potential of extracellular carbohydrate catabolism in Euzebyella marina RN62, a Flavobacteriia bacterium isolated from the hadal water.</title>
        <authorList>
            <person name="Xue C."/>
        </authorList>
    </citation>
    <scope>NUCLEOTIDE SEQUENCE [LARGE SCALE GENOMIC DNA]</scope>
    <source>
        <strain evidence="3 4">RN62</strain>
    </source>
</reference>
<proteinExistence type="predicted"/>
<dbReference type="KEGG" id="emar:D1013_01920"/>
<dbReference type="RefSeq" id="WP_121847279.1">
    <property type="nucleotide sequence ID" value="NZ_CP032050.1"/>
</dbReference>
<evidence type="ECO:0008006" key="5">
    <source>
        <dbReference type="Google" id="ProtNLM"/>
    </source>
</evidence>
<dbReference type="Proteomes" id="UP000276309">
    <property type="component" value="Chromosome"/>
</dbReference>
<keyword evidence="4" id="KW-1185">Reference proteome</keyword>
<evidence type="ECO:0000256" key="2">
    <source>
        <dbReference type="SAM" id="SignalP"/>
    </source>
</evidence>
<evidence type="ECO:0000313" key="3">
    <source>
        <dbReference type="EMBL" id="AYN66227.1"/>
    </source>
</evidence>
<dbReference type="EMBL" id="CP032050">
    <property type="protein sequence ID" value="AYN66227.1"/>
    <property type="molecule type" value="Genomic_DNA"/>
</dbReference>
<dbReference type="AlphaFoldDB" id="A0A3G2L1T8"/>
<evidence type="ECO:0000313" key="4">
    <source>
        <dbReference type="Proteomes" id="UP000276309"/>
    </source>
</evidence>
<dbReference type="OrthoDB" id="1113652at2"/>
<evidence type="ECO:0000256" key="1">
    <source>
        <dbReference type="SAM" id="MobiDB-lite"/>
    </source>
</evidence>
<gene>
    <name evidence="3" type="ORF">D1013_01920</name>
</gene>
<feature type="signal peptide" evidence="2">
    <location>
        <begin position="1"/>
        <end position="21"/>
    </location>
</feature>
<feature type="region of interest" description="Disordered" evidence="1">
    <location>
        <begin position="45"/>
        <end position="68"/>
    </location>
</feature>